<sequence>MKRRCRSNTPALNQSATEADLTDLSETAISHLPTSGLKELEVLRLQDTDSLKIFPSIYHFEFSMFSGSKHTDCIITMGVWSFKRSKSKVGANISFASTSASTTTFGYSKRFKVKRKL</sequence>
<reference evidence="1" key="1">
    <citation type="submission" date="2021-03" db="EMBL/GenBank/DDBJ databases">
        <authorList>
            <person name="Tran Van P."/>
        </authorList>
    </citation>
    <scope>NUCLEOTIDE SEQUENCE</scope>
</reference>
<protein>
    <submittedName>
        <fullName evidence="1">Uncharacterized protein</fullName>
    </submittedName>
</protein>
<dbReference type="Proteomes" id="UP001153148">
    <property type="component" value="Unassembled WGS sequence"/>
</dbReference>
<evidence type="ECO:0000313" key="2">
    <source>
        <dbReference type="Proteomes" id="UP001153148"/>
    </source>
</evidence>
<dbReference type="InterPro" id="IPR032675">
    <property type="entry name" value="LRR_dom_sf"/>
</dbReference>
<name>A0ABN7P1R2_TIMPD</name>
<dbReference type="EMBL" id="CAJPIN010013986">
    <property type="protein sequence ID" value="CAG2060907.1"/>
    <property type="molecule type" value="Genomic_DNA"/>
</dbReference>
<comment type="caution">
    <text evidence="1">The sequence shown here is derived from an EMBL/GenBank/DDBJ whole genome shotgun (WGS) entry which is preliminary data.</text>
</comment>
<dbReference type="Gene3D" id="3.80.10.10">
    <property type="entry name" value="Ribonuclease Inhibitor"/>
    <property type="match status" value="1"/>
</dbReference>
<evidence type="ECO:0000313" key="1">
    <source>
        <dbReference type="EMBL" id="CAG2060907.1"/>
    </source>
</evidence>
<organism evidence="1 2">
    <name type="scientific">Timema podura</name>
    <name type="common">Walking stick</name>
    <dbReference type="NCBI Taxonomy" id="61482"/>
    <lineage>
        <taxon>Eukaryota</taxon>
        <taxon>Metazoa</taxon>
        <taxon>Ecdysozoa</taxon>
        <taxon>Arthropoda</taxon>
        <taxon>Hexapoda</taxon>
        <taxon>Insecta</taxon>
        <taxon>Pterygota</taxon>
        <taxon>Neoptera</taxon>
        <taxon>Polyneoptera</taxon>
        <taxon>Phasmatodea</taxon>
        <taxon>Timematodea</taxon>
        <taxon>Timematoidea</taxon>
        <taxon>Timematidae</taxon>
        <taxon>Timema</taxon>
    </lineage>
</organism>
<gene>
    <name evidence="1" type="ORF">TPAB3V08_LOCUS7863</name>
</gene>
<proteinExistence type="predicted"/>
<accession>A0ABN7P1R2</accession>
<keyword evidence="2" id="KW-1185">Reference proteome</keyword>